<gene>
    <name evidence="4" type="ORF">AVDCRST_MAG50-2661</name>
</gene>
<comment type="catalytic activity">
    <reaction evidence="3">
        <text>alpha,alpha-trehalose 6-phosphate + H2O = alpha,alpha-trehalose + phosphate</text>
        <dbReference type="Rhea" id="RHEA:23420"/>
        <dbReference type="ChEBI" id="CHEBI:15377"/>
        <dbReference type="ChEBI" id="CHEBI:16551"/>
        <dbReference type="ChEBI" id="CHEBI:43474"/>
        <dbReference type="ChEBI" id="CHEBI:58429"/>
        <dbReference type="EC" id="3.1.3.12"/>
    </reaction>
</comment>
<dbReference type="InterPro" id="IPR023214">
    <property type="entry name" value="HAD_sf"/>
</dbReference>
<dbReference type="AlphaFoldDB" id="A0A6J4IP47"/>
<dbReference type="InterPro" id="IPR036412">
    <property type="entry name" value="HAD-like_sf"/>
</dbReference>
<dbReference type="EMBL" id="CADCTF010000122">
    <property type="protein sequence ID" value="CAA9257054.1"/>
    <property type="molecule type" value="Genomic_DNA"/>
</dbReference>
<dbReference type="NCBIfam" id="TIGR00685">
    <property type="entry name" value="T6PP"/>
    <property type="match status" value="1"/>
</dbReference>
<dbReference type="UniPathway" id="UPA00299"/>
<dbReference type="GO" id="GO:0004805">
    <property type="term" value="F:trehalose-phosphatase activity"/>
    <property type="evidence" value="ECO:0007669"/>
    <property type="project" value="UniProtKB-EC"/>
</dbReference>
<keyword evidence="3" id="KW-0460">Magnesium</keyword>
<evidence type="ECO:0000256" key="1">
    <source>
        <dbReference type="ARBA" id="ARBA00022801"/>
    </source>
</evidence>
<keyword evidence="1 3" id="KW-0378">Hydrolase</keyword>
<dbReference type="InterPro" id="IPR044651">
    <property type="entry name" value="OTSB-like"/>
</dbReference>
<sequence length="270" mass="28380">MRAVPAPDPLDTWVAHAVEKPGATGIFTDFDGTLAPIVDDPAAARAVDGAVDALHRLAARFGVVAVISGRPVRFLMDRLELSTRPQATNLVVAGLYGLERARGSAVELHPDAGRWAEAVADAAARAEADAPPDVLVERKGLSFTLHVRTSPMSADWARSWIEACAAATGLVSHPARMSYELRPPVEIDKGTVVAELLDDMSAGCFLGDDLGDLPAFDALDRLTADRGLAGLKVGVRSAEAPQELIERADVLVEGPVGSAQLLERLGLDGA</sequence>
<dbReference type="InterPro" id="IPR003337">
    <property type="entry name" value="Trehalose_PPase"/>
</dbReference>
<evidence type="ECO:0000256" key="2">
    <source>
        <dbReference type="ARBA" id="ARBA00024179"/>
    </source>
</evidence>
<dbReference type="EC" id="3.1.3.12" evidence="3"/>
<name>A0A6J4IP47_9ACTN</name>
<comment type="pathway">
    <text evidence="3">Glycan biosynthesis; trehalose biosynthesis.</text>
</comment>
<dbReference type="GO" id="GO:0046872">
    <property type="term" value="F:metal ion binding"/>
    <property type="evidence" value="ECO:0007669"/>
    <property type="project" value="UniProtKB-KW"/>
</dbReference>
<dbReference type="Pfam" id="PF02358">
    <property type="entry name" value="Trehalose_PPase"/>
    <property type="match status" value="1"/>
</dbReference>
<evidence type="ECO:0000313" key="4">
    <source>
        <dbReference type="EMBL" id="CAA9257054.1"/>
    </source>
</evidence>
<dbReference type="PANTHER" id="PTHR43768:SF3">
    <property type="entry name" value="TREHALOSE 6-PHOSPHATE PHOSPHATASE"/>
    <property type="match status" value="1"/>
</dbReference>
<comment type="cofactor">
    <cofactor evidence="3">
        <name>Mg(2+)</name>
        <dbReference type="ChEBI" id="CHEBI:18420"/>
    </cofactor>
</comment>
<dbReference type="SUPFAM" id="SSF56784">
    <property type="entry name" value="HAD-like"/>
    <property type="match status" value="1"/>
</dbReference>
<protein>
    <recommendedName>
        <fullName evidence="3">Trehalose 6-phosphate phosphatase</fullName>
        <ecNumber evidence="3">3.1.3.12</ecNumber>
    </recommendedName>
</protein>
<reference evidence="4" key="1">
    <citation type="submission" date="2020-02" db="EMBL/GenBank/DDBJ databases">
        <authorList>
            <person name="Meier V. D."/>
        </authorList>
    </citation>
    <scope>NUCLEOTIDE SEQUENCE</scope>
    <source>
        <strain evidence="4">AVDCRST_MAG50</strain>
    </source>
</reference>
<dbReference type="Gene3D" id="3.40.50.1000">
    <property type="entry name" value="HAD superfamily/HAD-like"/>
    <property type="match status" value="1"/>
</dbReference>
<dbReference type="PANTHER" id="PTHR43768">
    <property type="entry name" value="TREHALOSE 6-PHOSPHATE PHOSPHATASE"/>
    <property type="match status" value="1"/>
</dbReference>
<accession>A0A6J4IP47</accession>
<comment type="function">
    <text evidence="2 3">Removes the phosphate from trehalose 6-phosphate to produce free trehalose.</text>
</comment>
<keyword evidence="3" id="KW-0479">Metal-binding</keyword>
<proteinExistence type="inferred from homology"/>
<comment type="similarity">
    <text evidence="3">Belongs to the trehalose phosphatase family.</text>
</comment>
<organism evidence="4">
    <name type="scientific">uncultured Acidimicrobiales bacterium</name>
    <dbReference type="NCBI Taxonomy" id="310071"/>
    <lineage>
        <taxon>Bacteria</taxon>
        <taxon>Bacillati</taxon>
        <taxon>Actinomycetota</taxon>
        <taxon>Acidimicrobiia</taxon>
        <taxon>Acidimicrobiales</taxon>
        <taxon>environmental samples</taxon>
    </lineage>
</organism>
<dbReference type="Gene3D" id="3.30.70.1020">
    <property type="entry name" value="Trehalose-6-phosphate phosphatase related protein, domain 2"/>
    <property type="match status" value="1"/>
</dbReference>
<evidence type="ECO:0000256" key="3">
    <source>
        <dbReference type="RuleBase" id="RU361117"/>
    </source>
</evidence>
<dbReference type="GO" id="GO:0005992">
    <property type="term" value="P:trehalose biosynthetic process"/>
    <property type="evidence" value="ECO:0007669"/>
    <property type="project" value="UniProtKB-UniPathway"/>
</dbReference>